<sequence length="101" mass="10478">MTFTSPVPTVVNMDASPDASVATTSTATSGVSEPPSTALEALEASDVSFAAAEELVKVKRAQISPPPTTLDEEMDIQMQSLSDSEGKEGAEAEGEEEESET</sequence>
<organism evidence="2 3">
    <name type="scientific">Modicella reniformis</name>
    <dbReference type="NCBI Taxonomy" id="1440133"/>
    <lineage>
        <taxon>Eukaryota</taxon>
        <taxon>Fungi</taxon>
        <taxon>Fungi incertae sedis</taxon>
        <taxon>Mucoromycota</taxon>
        <taxon>Mortierellomycotina</taxon>
        <taxon>Mortierellomycetes</taxon>
        <taxon>Mortierellales</taxon>
        <taxon>Mortierellaceae</taxon>
        <taxon>Modicella</taxon>
    </lineage>
</organism>
<accession>A0A9P6IL00</accession>
<feature type="compositionally biased region" description="Acidic residues" evidence="1">
    <location>
        <begin position="91"/>
        <end position="101"/>
    </location>
</feature>
<dbReference type="EMBL" id="JAAAHW010011409">
    <property type="protein sequence ID" value="KAF9919841.1"/>
    <property type="molecule type" value="Genomic_DNA"/>
</dbReference>
<evidence type="ECO:0000313" key="2">
    <source>
        <dbReference type="EMBL" id="KAF9919841.1"/>
    </source>
</evidence>
<reference evidence="2" key="1">
    <citation type="journal article" date="2020" name="Fungal Divers.">
        <title>Resolving the Mortierellaceae phylogeny through synthesis of multi-gene phylogenetics and phylogenomics.</title>
        <authorList>
            <person name="Vandepol N."/>
            <person name="Liber J."/>
            <person name="Desiro A."/>
            <person name="Na H."/>
            <person name="Kennedy M."/>
            <person name="Barry K."/>
            <person name="Grigoriev I.V."/>
            <person name="Miller A.N."/>
            <person name="O'Donnell K."/>
            <person name="Stajich J.E."/>
            <person name="Bonito G."/>
        </authorList>
    </citation>
    <scope>NUCLEOTIDE SEQUENCE</scope>
    <source>
        <strain evidence="2">MES-2147</strain>
    </source>
</reference>
<comment type="caution">
    <text evidence="2">The sequence shown here is derived from an EMBL/GenBank/DDBJ whole genome shotgun (WGS) entry which is preliminary data.</text>
</comment>
<feature type="region of interest" description="Disordered" evidence="1">
    <location>
        <begin position="60"/>
        <end position="101"/>
    </location>
</feature>
<feature type="region of interest" description="Disordered" evidence="1">
    <location>
        <begin position="1"/>
        <end position="36"/>
    </location>
</feature>
<feature type="non-terminal residue" evidence="2">
    <location>
        <position position="101"/>
    </location>
</feature>
<feature type="compositionally biased region" description="Low complexity" evidence="1">
    <location>
        <begin position="15"/>
        <end position="29"/>
    </location>
</feature>
<protein>
    <submittedName>
        <fullName evidence="2">Uncharacterized protein</fullName>
    </submittedName>
</protein>
<dbReference type="Proteomes" id="UP000749646">
    <property type="component" value="Unassembled WGS sequence"/>
</dbReference>
<evidence type="ECO:0000313" key="3">
    <source>
        <dbReference type="Proteomes" id="UP000749646"/>
    </source>
</evidence>
<dbReference type="AlphaFoldDB" id="A0A9P6IL00"/>
<evidence type="ECO:0000256" key="1">
    <source>
        <dbReference type="SAM" id="MobiDB-lite"/>
    </source>
</evidence>
<keyword evidence="3" id="KW-1185">Reference proteome</keyword>
<proteinExistence type="predicted"/>
<name>A0A9P6IL00_9FUNG</name>
<gene>
    <name evidence="2" type="ORF">BGZ65_011775</name>
</gene>